<proteinExistence type="predicted"/>
<comment type="caution">
    <text evidence="2">The sequence shown here is derived from an EMBL/GenBank/DDBJ whole genome shotgun (WGS) entry which is preliminary data.</text>
</comment>
<gene>
    <name evidence="2" type="ORF">PM001_LOCUS20234</name>
</gene>
<sequence>MYDELPEQEAMNGWPSLIDPSKLLSVEMLLLGPPLHESTVLKTINENAGMIVTHEKLAQWLHKFQSPGYSFRDDVTVKLLVQSGREGELARLFLRLRAAGGMKSRAEAMQQALLDEYPKAFSQVSESWLGSELNPEEAFHMMPTSMKRIDLGAVGEKPDELDVLRMILYWLGYVDKYRSLGLDFSDYKVAKVLMSTRNTDEVLGIFLKLRSVHGMEDRADRILSGAILRLAFGDALVKELSPAIVFTKMSISVTISSV</sequence>
<evidence type="ECO:0000313" key="3">
    <source>
        <dbReference type="Proteomes" id="UP001162060"/>
    </source>
</evidence>
<feature type="domain" description="RXLR phytopathogen effector protein WY-domain" evidence="1">
    <location>
        <begin position="70"/>
        <end position="111"/>
    </location>
</feature>
<accession>A0AAV1UPV4</accession>
<dbReference type="InterPro" id="IPR040786">
    <property type="entry name" value="RXLR_WY"/>
</dbReference>
<protein>
    <recommendedName>
        <fullName evidence="1">RXLR phytopathogen effector protein WY-domain domain-containing protein</fullName>
    </recommendedName>
</protein>
<evidence type="ECO:0000313" key="2">
    <source>
        <dbReference type="EMBL" id="CAK7935084.1"/>
    </source>
</evidence>
<reference evidence="2" key="1">
    <citation type="submission" date="2024-01" db="EMBL/GenBank/DDBJ databases">
        <authorList>
            <person name="Webb A."/>
        </authorList>
    </citation>
    <scope>NUCLEOTIDE SEQUENCE</scope>
    <source>
        <strain evidence="2">Pm1</strain>
    </source>
</reference>
<dbReference type="EMBL" id="CAKLBY020000221">
    <property type="protein sequence ID" value="CAK7935084.1"/>
    <property type="molecule type" value="Genomic_DNA"/>
</dbReference>
<dbReference type="Proteomes" id="UP001162060">
    <property type="component" value="Unassembled WGS sequence"/>
</dbReference>
<dbReference type="AlphaFoldDB" id="A0AAV1UPV4"/>
<evidence type="ECO:0000259" key="1">
    <source>
        <dbReference type="Pfam" id="PF18634"/>
    </source>
</evidence>
<dbReference type="Pfam" id="PF18634">
    <property type="entry name" value="RXLR_WY"/>
    <property type="match status" value="1"/>
</dbReference>
<organism evidence="2 3">
    <name type="scientific">Peronospora matthiolae</name>
    <dbReference type="NCBI Taxonomy" id="2874970"/>
    <lineage>
        <taxon>Eukaryota</taxon>
        <taxon>Sar</taxon>
        <taxon>Stramenopiles</taxon>
        <taxon>Oomycota</taxon>
        <taxon>Peronosporomycetes</taxon>
        <taxon>Peronosporales</taxon>
        <taxon>Peronosporaceae</taxon>
        <taxon>Peronospora</taxon>
    </lineage>
</organism>
<name>A0AAV1UPV4_9STRA</name>